<organism evidence="2 3">
    <name type="scientific">Pycnoporus cinnabarinus</name>
    <name type="common">Cinnabar-red polypore</name>
    <name type="synonym">Trametes cinnabarina</name>
    <dbReference type="NCBI Taxonomy" id="5643"/>
    <lineage>
        <taxon>Eukaryota</taxon>
        <taxon>Fungi</taxon>
        <taxon>Dikarya</taxon>
        <taxon>Basidiomycota</taxon>
        <taxon>Agaricomycotina</taxon>
        <taxon>Agaricomycetes</taxon>
        <taxon>Polyporales</taxon>
        <taxon>Polyporaceae</taxon>
        <taxon>Trametes</taxon>
    </lineage>
</organism>
<proteinExistence type="predicted"/>
<sequence length="242" mass="26528">MSTQEVGNVVLYSPDVHAPPIELDLDNFMQTWHVTHSTLSLWTTKKDVTITYTMKPSSSGDSTVRFDDVVEYRSRSDTPSSKPSRVIGVDTLLTPESDLTSRTADGGDAASGPRSAQPRFKWRGKGWLAIASSRWQVLGYSRDTSPDNPTAWVVTYFEKTLFTPPGLDIYARTARGLPDELVEEIISKLKALGGNVAKLAATFFEVERSGWPMGQVGDANARKRLGPVDKADVITHIALSPS</sequence>
<dbReference type="EMBL" id="CCBP010000701">
    <property type="protein sequence ID" value="CDO78165.1"/>
    <property type="molecule type" value="Genomic_DNA"/>
</dbReference>
<gene>
    <name evidence="2" type="ORF">BN946_scf184467.g4</name>
</gene>
<accession>A0A060SUU1</accession>
<reference evidence="2" key="1">
    <citation type="submission" date="2014-01" db="EMBL/GenBank/DDBJ databases">
        <title>The genome of the white-rot fungus Pycnoporus cinnabarinus: a basidiomycete model with a versatile arsenal for lignocellulosic biomass breakdown.</title>
        <authorList>
            <person name="Levasseur A."/>
            <person name="Lomascolo A."/>
            <person name="Ruiz-Duenas F.J."/>
            <person name="Uzan E."/>
            <person name="Piumi F."/>
            <person name="Kues U."/>
            <person name="Ram A.F.J."/>
            <person name="Murat C."/>
            <person name="Haon M."/>
            <person name="Benoit I."/>
            <person name="Arfi Y."/>
            <person name="Chevret D."/>
            <person name="Drula E."/>
            <person name="Kwon M.J."/>
            <person name="Gouret P."/>
            <person name="Lesage-Meessen L."/>
            <person name="Lombard V."/>
            <person name="Mariette J."/>
            <person name="Noirot C."/>
            <person name="Park J."/>
            <person name="Patyshakuliyeva A."/>
            <person name="Wieneger R.A.B."/>
            <person name="Wosten H.A.B."/>
            <person name="Martin F."/>
            <person name="Coutinho P.M."/>
            <person name="de Vries R."/>
            <person name="Martinez A.T."/>
            <person name="Klopp C."/>
            <person name="Pontarotti P."/>
            <person name="Henrissat B."/>
            <person name="Record E."/>
        </authorList>
    </citation>
    <scope>NUCLEOTIDE SEQUENCE [LARGE SCALE GENOMIC DNA]</scope>
    <source>
        <strain evidence="2">BRFM137</strain>
    </source>
</reference>
<protein>
    <submittedName>
        <fullName evidence="2">Uncharacterized protein</fullName>
    </submittedName>
</protein>
<keyword evidence="3" id="KW-1185">Reference proteome</keyword>
<name>A0A060SUU1_PYCCI</name>
<feature type="region of interest" description="Disordered" evidence="1">
    <location>
        <begin position="97"/>
        <end position="118"/>
    </location>
</feature>
<dbReference type="OrthoDB" id="9975758at2759"/>
<dbReference type="OMA" id="MWRSARN"/>
<evidence type="ECO:0000313" key="3">
    <source>
        <dbReference type="Proteomes" id="UP000029665"/>
    </source>
</evidence>
<dbReference type="Proteomes" id="UP000029665">
    <property type="component" value="Unassembled WGS sequence"/>
</dbReference>
<comment type="caution">
    <text evidence="2">The sequence shown here is derived from an EMBL/GenBank/DDBJ whole genome shotgun (WGS) entry which is preliminary data.</text>
</comment>
<dbReference type="InterPro" id="IPR012674">
    <property type="entry name" value="Calycin"/>
</dbReference>
<dbReference type="AlphaFoldDB" id="A0A060SUU1"/>
<evidence type="ECO:0000313" key="2">
    <source>
        <dbReference type="EMBL" id="CDO78165.1"/>
    </source>
</evidence>
<dbReference type="STRING" id="5643.A0A060SUU1"/>
<dbReference type="Gene3D" id="2.40.128.20">
    <property type="match status" value="1"/>
</dbReference>
<evidence type="ECO:0000256" key="1">
    <source>
        <dbReference type="SAM" id="MobiDB-lite"/>
    </source>
</evidence>
<dbReference type="HOGENOM" id="CLU_094640_0_0_1"/>